<evidence type="ECO:0000256" key="1">
    <source>
        <dbReference type="ARBA" id="ARBA00004377"/>
    </source>
</evidence>
<keyword evidence="8" id="KW-0472">Membrane</keyword>
<proteinExistence type="inferred from homology"/>
<keyword evidence="7" id="KW-1133">Transmembrane helix</keyword>
<evidence type="ECO:0000259" key="11">
    <source>
        <dbReference type="Pfam" id="PF12019"/>
    </source>
</evidence>
<evidence type="ECO:0000256" key="4">
    <source>
        <dbReference type="ARBA" id="ARBA00022481"/>
    </source>
</evidence>
<comment type="similarity">
    <text evidence="9">Belongs to the GSP H family.</text>
</comment>
<protein>
    <recommendedName>
        <fullName evidence="2">Type II secretion system protein H</fullName>
    </recommendedName>
    <alternativeName>
        <fullName evidence="10">General secretion pathway protein H</fullName>
    </alternativeName>
</protein>
<comment type="caution">
    <text evidence="12">The sequence shown here is derived from an EMBL/GenBank/DDBJ whole genome shotgun (WGS) entry which is preliminary data.</text>
</comment>
<dbReference type="Pfam" id="PF12019">
    <property type="entry name" value="GspH"/>
    <property type="match status" value="1"/>
</dbReference>
<evidence type="ECO:0000256" key="8">
    <source>
        <dbReference type="ARBA" id="ARBA00023136"/>
    </source>
</evidence>
<comment type="subcellular location">
    <subcellularLocation>
        <location evidence="1">Cell inner membrane</location>
        <topology evidence="1">Single-pass membrane protein</topology>
    </subcellularLocation>
</comment>
<gene>
    <name evidence="12" type="ORF">J2X20_000100</name>
</gene>
<sequence length="183" mass="19663">MNRIANTRRQSRGFTLVELCTSVGICAALVGQAVPAMGKLRQEQKLRVSAEALASDLRLARSEAARLGDSVYFRISGRGANACYVMYIGRRDDCDCAGGRPVCLRAGSQIIKAEWLPTGQSLRLSSNAETLQFQHRQGLVTQTGSIDLGLSGGQTIRQVVAITGRVRSCYVGTQKVGGMPRCA</sequence>
<keyword evidence="13" id="KW-1185">Reference proteome</keyword>
<evidence type="ECO:0000256" key="5">
    <source>
        <dbReference type="ARBA" id="ARBA00022519"/>
    </source>
</evidence>
<dbReference type="Proteomes" id="UP001180453">
    <property type="component" value="Unassembled WGS sequence"/>
</dbReference>
<evidence type="ECO:0000256" key="6">
    <source>
        <dbReference type="ARBA" id="ARBA00022692"/>
    </source>
</evidence>
<dbReference type="InterPro" id="IPR022346">
    <property type="entry name" value="T2SS_GspH"/>
</dbReference>
<reference evidence="12 13" key="1">
    <citation type="submission" date="2023-07" db="EMBL/GenBank/DDBJ databases">
        <title>Sorghum-associated microbial communities from plants grown in Nebraska, USA.</title>
        <authorList>
            <person name="Schachtman D."/>
        </authorList>
    </citation>
    <scope>NUCLEOTIDE SEQUENCE [LARGE SCALE GENOMIC DNA]</scope>
    <source>
        <strain evidence="12 13">BE314</strain>
    </source>
</reference>
<dbReference type="InterPro" id="IPR045584">
    <property type="entry name" value="Pilin-like"/>
</dbReference>
<name>A0ABU1YH15_ROSSA</name>
<dbReference type="Gene3D" id="3.55.40.10">
    <property type="entry name" value="minor pseudopilin epsh domain"/>
    <property type="match status" value="1"/>
</dbReference>
<dbReference type="RefSeq" id="WP_310259258.1">
    <property type="nucleotide sequence ID" value="NZ_JAVDXU010000001.1"/>
</dbReference>
<evidence type="ECO:0000256" key="10">
    <source>
        <dbReference type="ARBA" id="ARBA00030775"/>
    </source>
</evidence>
<keyword evidence="6" id="KW-0812">Transmembrane</keyword>
<evidence type="ECO:0000256" key="3">
    <source>
        <dbReference type="ARBA" id="ARBA00022475"/>
    </source>
</evidence>
<feature type="domain" description="General secretion pathway GspH" evidence="11">
    <location>
        <begin position="50"/>
        <end position="160"/>
    </location>
</feature>
<evidence type="ECO:0000256" key="2">
    <source>
        <dbReference type="ARBA" id="ARBA00021549"/>
    </source>
</evidence>
<organism evidence="12 13">
    <name type="scientific">Roseateles saccharophilus</name>
    <name type="common">Pseudomonas saccharophila</name>
    <dbReference type="NCBI Taxonomy" id="304"/>
    <lineage>
        <taxon>Bacteria</taxon>
        <taxon>Pseudomonadati</taxon>
        <taxon>Pseudomonadota</taxon>
        <taxon>Betaproteobacteria</taxon>
        <taxon>Burkholderiales</taxon>
        <taxon>Sphaerotilaceae</taxon>
        <taxon>Roseateles</taxon>
    </lineage>
</organism>
<keyword evidence="5" id="KW-0997">Cell inner membrane</keyword>
<evidence type="ECO:0000256" key="9">
    <source>
        <dbReference type="ARBA" id="ARBA00025772"/>
    </source>
</evidence>
<evidence type="ECO:0000256" key="7">
    <source>
        <dbReference type="ARBA" id="ARBA00022989"/>
    </source>
</evidence>
<dbReference type="EMBL" id="JAVDXU010000001">
    <property type="protein sequence ID" value="MDR7267471.1"/>
    <property type="molecule type" value="Genomic_DNA"/>
</dbReference>
<evidence type="ECO:0000313" key="13">
    <source>
        <dbReference type="Proteomes" id="UP001180453"/>
    </source>
</evidence>
<keyword evidence="4" id="KW-0488">Methylation</keyword>
<accession>A0ABU1YH15</accession>
<evidence type="ECO:0000313" key="12">
    <source>
        <dbReference type="EMBL" id="MDR7267471.1"/>
    </source>
</evidence>
<dbReference type="SUPFAM" id="SSF54523">
    <property type="entry name" value="Pili subunits"/>
    <property type="match status" value="1"/>
</dbReference>
<keyword evidence="3" id="KW-1003">Cell membrane</keyword>